<evidence type="ECO:0000256" key="2">
    <source>
        <dbReference type="ARBA" id="ARBA00022741"/>
    </source>
</evidence>
<dbReference type="PANTHER" id="PTHR45772">
    <property type="entry name" value="CONSERVED COMPONENT OF ABC TRANSPORTER FOR NATURAL AMINO ACIDS-RELATED"/>
    <property type="match status" value="1"/>
</dbReference>
<sequence>MALALENVSKHFGSLVAIRNLTLSFDVGSIYSIIGPNGAGKSTVVNMIAGSYSVTSGAIRLGTTELSRLPKHRIAQLGVARTYQNLRLFDGMTVLENLEVCFFPQSWISFLSGTKRLGKAERLDICHACLAEFHLSDVADVLAGDLPYGRQKILELARAFVTQAPIVLLDEPAAGLNHTETKDMAAMIAGLKRADRAIILVEHDMDMVMSISDRIDVLNYGELLCSGTPDVVRANERVQEAYLGTTEELDDIRKLAQGRRAQGGLRSNAGIVRH</sequence>
<proteinExistence type="predicted"/>
<keyword evidence="3 5" id="KW-0067">ATP-binding</keyword>
<gene>
    <name evidence="5" type="ORF">GCM10007923_37250</name>
</gene>
<dbReference type="InterPro" id="IPR051120">
    <property type="entry name" value="ABC_AA/LPS_Transport"/>
</dbReference>
<dbReference type="Proteomes" id="UP001156702">
    <property type="component" value="Unassembled WGS sequence"/>
</dbReference>
<evidence type="ECO:0000313" key="6">
    <source>
        <dbReference type="Proteomes" id="UP001156702"/>
    </source>
</evidence>
<organism evidence="5 6">
    <name type="scientific">Shinella yambaruensis</name>
    <dbReference type="NCBI Taxonomy" id="415996"/>
    <lineage>
        <taxon>Bacteria</taxon>
        <taxon>Pseudomonadati</taxon>
        <taxon>Pseudomonadota</taxon>
        <taxon>Alphaproteobacteria</taxon>
        <taxon>Hyphomicrobiales</taxon>
        <taxon>Rhizobiaceae</taxon>
        <taxon>Shinella</taxon>
    </lineage>
</organism>
<keyword evidence="2" id="KW-0547">Nucleotide-binding</keyword>
<dbReference type="Pfam" id="PF12399">
    <property type="entry name" value="BCA_ABC_TP_C"/>
    <property type="match status" value="1"/>
</dbReference>
<dbReference type="InterPro" id="IPR032823">
    <property type="entry name" value="BCA_ABC_TP_C"/>
</dbReference>
<protein>
    <submittedName>
        <fullName evidence="5">ABC transporter ATP-binding protein</fullName>
    </submittedName>
</protein>
<dbReference type="PANTHER" id="PTHR45772:SF2">
    <property type="entry name" value="ABC TRANSPORTER ATP-BINDING PROTEIN"/>
    <property type="match status" value="1"/>
</dbReference>
<dbReference type="Gene3D" id="3.40.50.300">
    <property type="entry name" value="P-loop containing nucleotide triphosphate hydrolases"/>
    <property type="match status" value="1"/>
</dbReference>
<dbReference type="Pfam" id="PF00005">
    <property type="entry name" value="ABC_tran"/>
    <property type="match status" value="1"/>
</dbReference>
<dbReference type="EMBL" id="BSOP01000030">
    <property type="protein sequence ID" value="GLR52511.1"/>
    <property type="molecule type" value="Genomic_DNA"/>
</dbReference>
<evidence type="ECO:0000259" key="4">
    <source>
        <dbReference type="PROSITE" id="PS50893"/>
    </source>
</evidence>
<accession>A0ABQ5ZN95</accession>
<dbReference type="InterPro" id="IPR003593">
    <property type="entry name" value="AAA+_ATPase"/>
</dbReference>
<dbReference type="GO" id="GO:0005524">
    <property type="term" value="F:ATP binding"/>
    <property type="evidence" value="ECO:0007669"/>
    <property type="project" value="UniProtKB-KW"/>
</dbReference>
<dbReference type="SUPFAM" id="SSF52540">
    <property type="entry name" value="P-loop containing nucleoside triphosphate hydrolases"/>
    <property type="match status" value="1"/>
</dbReference>
<reference evidence="6" key="1">
    <citation type="journal article" date="2019" name="Int. J. Syst. Evol. Microbiol.">
        <title>The Global Catalogue of Microorganisms (GCM) 10K type strain sequencing project: providing services to taxonomists for standard genome sequencing and annotation.</title>
        <authorList>
            <consortium name="The Broad Institute Genomics Platform"/>
            <consortium name="The Broad Institute Genome Sequencing Center for Infectious Disease"/>
            <person name="Wu L."/>
            <person name="Ma J."/>
        </authorList>
    </citation>
    <scope>NUCLEOTIDE SEQUENCE [LARGE SCALE GENOMIC DNA]</scope>
    <source>
        <strain evidence="6">NBRC 102122</strain>
    </source>
</reference>
<dbReference type="InterPro" id="IPR027417">
    <property type="entry name" value="P-loop_NTPase"/>
</dbReference>
<keyword evidence="6" id="KW-1185">Reference proteome</keyword>
<keyword evidence="1" id="KW-0813">Transport</keyword>
<dbReference type="SMART" id="SM00382">
    <property type="entry name" value="AAA"/>
    <property type="match status" value="1"/>
</dbReference>
<name>A0ABQ5ZN95_9HYPH</name>
<dbReference type="RefSeq" id="WP_244768646.1">
    <property type="nucleotide sequence ID" value="NZ_BSOP01000030.1"/>
</dbReference>
<dbReference type="CDD" id="cd03219">
    <property type="entry name" value="ABC_Mj1267_LivG_branched"/>
    <property type="match status" value="1"/>
</dbReference>
<evidence type="ECO:0000256" key="1">
    <source>
        <dbReference type="ARBA" id="ARBA00022448"/>
    </source>
</evidence>
<dbReference type="InterPro" id="IPR003439">
    <property type="entry name" value="ABC_transporter-like_ATP-bd"/>
</dbReference>
<evidence type="ECO:0000313" key="5">
    <source>
        <dbReference type="EMBL" id="GLR52511.1"/>
    </source>
</evidence>
<comment type="caution">
    <text evidence="5">The sequence shown here is derived from an EMBL/GenBank/DDBJ whole genome shotgun (WGS) entry which is preliminary data.</text>
</comment>
<dbReference type="PROSITE" id="PS50893">
    <property type="entry name" value="ABC_TRANSPORTER_2"/>
    <property type="match status" value="1"/>
</dbReference>
<feature type="domain" description="ABC transporter" evidence="4">
    <location>
        <begin position="3"/>
        <end position="245"/>
    </location>
</feature>
<evidence type="ECO:0000256" key="3">
    <source>
        <dbReference type="ARBA" id="ARBA00022840"/>
    </source>
</evidence>